<sequence length="71" mass="7603">MTQVEATATATTFNSEQGQGRAFITDQGHGCAFITDQGHGLATIMVVGVEAIMEEEETMEKIIILTSLAKE</sequence>
<gene>
    <name evidence="1" type="ORF">NYM_LOCUS19241</name>
</gene>
<accession>A0A5K1DF57</accession>
<name>A0A5K1DF57_9MAGN</name>
<reference evidence="1" key="1">
    <citation type="submission" date="2019-09" db="EMBL/GenBank/DDBJ databases">
        <authorList>
            <person name="Zhang L."/>
        </authorList>
    </citation>
    <scope>NUCLEOTIDE SEQUENCE</scope>
</reference>
<proteinExistence type="predicted"/>
<evidence type="ECO:0000313" key="1">
    <source>
        <dbReference type="EMBL" id="VVW39360.1"/>
    </source>
</evidence>
<dbReference type="AlphaFoldDB" id="A0A5K1DF57"/>
<dbReference type="EMBL" id="LR721783">
    <property type="protein sequence ID" value="VVW39360.1"/>
    <property type="molecule type" value="Genomic_DNA"/>
</dbReference>
<organism evidence="1">
    <name type="scientific">Nymphaea colorata</name>
    <name type="common">pocket water lily</name>
    <dbReference type="NCBI Taxonomy" id="210225"/>
    <lineage>
        <taxon>Eukaryota</taxon>
        <taxon>Viridiplantae</taxon>
        <taxon>Streptophyta</taxon>
        <taxon>Embryophyta</taxon>
        <taxon>Tracheophyta</taxon>
        <taxon>Spermatophyta</taxon>
        <taxon>Magnoliopsida</taxon>
        <taxon>Nymphaeales</taxon>
        <taxon>Nymphaeaceae</taxon>
        <taxon>Nymphaea</taxon>
    </lineage>
</organism>
<protein>
    <submittedName>
        <fullName evidence="1">Uncharacterized protein</fullName>
    </submittedName>
</protein>